<evidence type="ECO:0000313" key="2">
    <source>
        <dbReference type="EMBL" id="KAH7018427.1"/>
    </source>
</evidence>
<comment type="caution">
    <text evidence="2">The sequence shown here is derived from an EMBL/GenBank/DDBJ whole genome shotgun (WGS) entry which is preliminary data.</text>
</comment>
<dbReference type="RefSeq" id="XP_046006694.1">
    <property type="nucleotide sequence ID" value="XM_046161519.1"/>
</dbReference>
<proteinExistence type="predicted"/>
<dbReference type="OrthoDB" id="4741012at2759"/>
<feature type="chain" id="PRO_5040108663" evidence="1">
    <location>
        <begin position="18"/>
        <end position="111"/>
    </location>
</feature>
<protein>
    <submittedName>
        <fullName evidence="2">Uncharacterized protein</fullName>
    </submittedName>
</protein>
<dbReference type="EMBL" id="JAGTJQ010000011">
    <property type="protein sequence ID" value="KAH7018427.1"/>
    <property type="molecule type" value="Genomic_DNA"/>
</dbReference>
<feature type="signal peptide" evidence="1">
    <location>
        <begin position="1"/>
        <end position="17"/>
    </location>
</feature>
<sequence>MRIFSTFFLCVAATAVASPDPATDVEDVGDGIVVALFTDANNRDSRADFTVGKWDFAGFAEWPIHEIKQKGPKGVECRYTGSKSGTYTVRGTGKAKVSPPQHIKNVNCHNL</sequence>
<dbReference type="GeneID" id="70191065"/>
<evidence type="ECO:0000313" key="3">
    <source>
        <dbReference type="Proteomes" id="UP000756346"/>
    </source>
</evidence>
<organism evidence="2 3">
    <name type="scientific">Microdochium trichocladiopsis</name>
    <dbReference type="NCBI Taxonomy" id="1682393"/>
    <lineage>
        <taxon>Eukaryota</taxon>
        <taxon>Fungi</taxon>
        <taxon>Dikarya</taxon>
        <taxon>Ascomycota</taxon>
        <taxon>Pezizomycotina</taxon>
        <taxon>Sordariomycetes</taxon>
        <taxon>Xylariomycetidae</taxon>
        <taxon>Xylariales</taxon>
        <taxon>Microdochiaceae</taxon>
        <taxon>Microdochium</taxon>
    </lineage>
</organism>
<dbReference type="AlphaFoldDB" id="A0A9P8XUM0"/>
<name>A0A9P8XUM0_9PEZI</name>
<evidence type="ECO:0000256" key="1">
    <source>
        <dbReference type="SAM" id="SignalP"/>
    </source>
</evidence>
<reference evidence="2" key="1">
    <citation type="journal article" date="2021" name="Nat. Commun.">
        <title>Genetic determinants of endophytism in the Arabidopsis root mycobiome.</title>
        <authorList>
            <person name="Mesny F."/>
            <person name="Miyauchi S."/>
            <person name="Thiergart T."/>
            <person name="Pickel B."/>
            <person name="Atanasova L."/>
            <person name="Karlsson M."/>
            <person name="Huettel B."/>
            <person name="Barry K.W."/>
            <person name="Haridas S."/>
            <person name="Chen C."/>
            <person name="Bauer D."/>
            <person name="Andreopoulos W."/>
            <person name="Pangilinan J."/>
            <person name="LaButti K."/>
            <person name="Riley R."/>
            <person name="Lipzen A."/>
            <person name="Clum A."/>
            <person name="Drula E."/>
            <person name="Henrissat B."/>
            <person name="Kohler A."/>
            <person name="Grigoriev I.V."/>
            <person name="Martin F.M."/>
            <person name="Hacquard S."/>
        </authorList>
    </citation>
    <scope>NUCLEOTIDE SEQUENCE</scope>
    <source>
        <strain evidence="2">MPI-CAGE-CH-0230</strain>
    </source>
</reference>
<keyword evidence="3" id="KW-1185">Reference proteome</keyword>
<dbReference type="Proteomes" id="UP000756346">
    <property type="component" value="Unassembled WGS sequence"/>
</dbReference>
<accession>A0A9P8XUM0</accession>
<keyword evidence="1" id="KW-0732">Signal</keyword>
<gene>
    <name evidence="2" type="ORF">B0I36DRAFT_395202</name>
</gene>